<evidence type="ECO:0000313" key="3">
    <source>
        <dbReference type="Proteomes" id="UP000095594"/>
    </source>
</evidence>
<name>A0A174B578_9CLOT</name>
<gene>
    <name evidence="2" type="ORF">ERS852471_00696</name>
</gene>
<dbReference type="AlphaFoldDB" id="A0A174B578"/>
<proteinExistence type="predicted"/>
<sequence length="197" mass="22650">MNNLNLRDASECDAPIIAELVYVTEDDPHHEWGEGSKEEILDRIGYLVKVEGSRYYYKNIKVAELDGKPCGVIILLKSDDIPRLDITTSIKLFLSIKGVIRKIKFIKDIILASRLDECGEHEIYVANLATNEEVRGKGIGKSLMILAEKMAKEQGYERCSLLAKDKSLIKFYSKLDYKLEKEERYFSHNLYRMVKVI</sequence>
<reference evidence="2 3" key="1">
    <citation type="submission" date="2015-09" db="EMBL/GenBank/DDBJ databases">
        <authorList>
            <consortium name="Pathogen Informatics"/>
        </authorList>
    </citation>
    <scope>NUCLEOTIDE SEQUENCE [LARGE SCALE GENOMIC DNA]</scope>
    <source>
        <strain evidence="2 3">2789STDY5834856</strain>
    </source>
</reference>
<dbReference type="InterPro" id="IPR016181">
    <property type="entry name" value="Acyl_CoA_acyltransferase"/>
</dbReference>
<accession>A0A174B578</accession>
<protein>
    <submittedName>
        <fullName evidence="2">GNAT family acetyltransferase</fullName>
    </submittedName>
</protein>
<keyword evidence="2" id="KW-0808">Transferase</keyword>
<dbReference type="SUPFAM" id="SSF55729">
    <property type="entry name" value="Acyl-CoA N-acyltransferases (Nat)"/>
    <property type="match status" value="1"/>
</dbReference>
<dbReference type="GO" id="GO:0016747">
    <property type="term" value="F:acyltransferase activity, transferring groups other than amino-acyl groups"/>
    <property type="evidence" value="ECO:0007669"/>
    <property type="project" value="InterPro"/>
</dbReference>
<dbReference type="InterPro" id="IPR000182">
    <property type="entry name" value="GNAT_dom"/>
</dbReference>
<feature type="domain" description="N-acetyltransferase" evidence="1">
    <location>
        <begin position="4"/>
        <end position="197"/>
    </location>
</feature>
<dbReference type="EMBL" id="CYZX01000004">
    <property type="protein sequence ID" value="CUN94758.1"/>
    <property type="molecule type" value="Genomic_DNA"/>
</dbReference>
<evidence type="ECO:0000259" key="1">
    <source>
        <dbReference type="PROSITE" id="PS51186"/>
    </source>
</evidence>
<dbReference type="CDD" id="cd04301">
    <property type="entry name" value="NAT_SF"/>
    <property type="match status" value="1"/>
</dbReference>
<dbReference type="Proteomes" id="UP000095594">
    <property type="component" value="Unassembled WGS sequence"/>
</dbReference>
<evidence type="ECO:0000313" key="2">
    <source>
        <dbReference type="EMBL" id="CUN94758.1"/>
    </source>
</evidence>
<dbReference type="RefSeq" id="WP_055263966.1">
    <property type="nucleotide sequence ID" value="NZ_CABIXQ010000004.1"/>
</dbReference>
<organism evidence="2 3">
    <name type="scientific">Clostridium disporicum</name>
    <dbReference type="NCBI Taxonomy" id="84024"/>
    <lineage>
        <taxon>Bacteria</taxon>
        <taxon>Bacillati</taxon>
        <taxon>Bacillota</taxon>
        <taxon>Clostridia</taxon>
        <taxon>Eubacteriales</taxon>
        <taxon>Clostridiaceae</taxon>
        <taxon>Clostridium</taxon>
    </lineage>
</organism>
<dbReference type="Pfam" id="PF00583">
    <property type="entry name" value="Acetyltransf_1"/>
    <property type="match status" value="1"/>
</dbReference>
<dbReference type="OrthoDB" id="1904101at2"/>
<dbReference type="Gene3D" id="3.40.630.30">
    <property type="match status" value="1"/>
</dbReference>
<dbReference type="PROSITE" id="PS51186">
    <property type="entry name" value="GNAT"/>
    <property type="match status" value="1"/>
</dbReference>